<dbReference type="KEGG" id="tpla:ElP_14440"/>
<organism evidence="1 2">
    <name type="scientific">Tautonia plasticadhaerens</name>
    <dbReference type="NCBI Taxonomy" id="2527974"/>
    <lineage>
        <taxon>Bacteria</taxon>
        <taxon>Pseudomonadati</taxon>
        <taxon>Planctomycetota</taxon>
        <taxon>Planctomycetia</taxon>
        <taxon>Isosphaerales</taxon>
        <taxon>Isosphaeraceae</taxon>
        <taxon>Tautonia</taxon>
    </lineage>
</organism>
<keyword evidence="2" id="KW-1185">Reference proteome</keyword>
<name>A0A518GYA5_9BACT</name>
<dbReference type="EMBL" id="CP036426">
    <property type="protein sequence ID" value="QDV33570.1"/>
    <property type="molecule type" value="Genomic_DNA"/>
</dbReference>
<dbReference type="Proteomes" id="UP000317835">
    <property type="component" value="Chromosome"/>
</dbReference>
<accession>A0A518GYA5</accession>
<proteinExistence type="predicted"/>
<evidence type="ECO:0000313" key="1">
    <source>
        <dbReference type="EMBL" id="QDV33570.1"/>
    </source>
</evidence>
<sequence length="34" mass="3501">MEFDTRQGATGSAGGVAGVECAELLLDELFGERA</sequence>
<evidence type="ECO:0000313" key="2">
    <source>
        <dbReference type="Proteomes" id="UP000317835"/>
    </source>
</evidence>
<reference evidence="1 2" key="1">
    <citation type="submission" date="2019-02" db="EMBL/GenBank/DDBJ databases">
        <title>Deep-cultivation of Planctomycetes and their phenomic and genomic characterization uncovers novel biology.</title>
        <authorList>
            <person name="Wiegand S."/>
            <person name="Jogler M."/>
            <person name="Boedeker C."/>
            <person name="Pinto D."/>
            <person name="Vollmers J."/>
            <person name="Rivas-Marin E."/>
            <person name="Kohn T."/>
            <person name="Peeters S.H."/>
            <person name="Heuer A."/>
            <person name="Rast P."/>
            <person name="Oberbeckmann S."/>
            <person name="Bunk B."/>
            <person name="Jeske O."/>
            <person name="Meyerdierks A."/>
            <person name="Storesund J.E."/>
            <person name="Kallscheuer N."/>
            <person name="Luecker S."/>
            <person name="Lage O.M."/>
            <person name="Pohl T."/>
            <person name="Merkel B.J."/>
            <person name="Hornburger P."/>
            <person name="Mueller R.-W."/>
            <person name="Bruemmer F."/>
            <person name="Labrenz M."/>
            <person name="Spormann A.M."/>
            <person name="Op den Camp H."/>
            <person name="Overmann J."/>
            <person name="Amann R."/>
            <person name="Jetten M.S.M."/>
            <person name="Mascher T."/>
            <person name="Medema M.H."/>
            <person name="Devos D.P."/>
            <person name="Kaster A.-K."/>
            <person name="Ovreas L."/>
            <person name="Rohde M."/>
            <person name="Galperin M.Y."/>
            <person name="Jogler C."/>
        </authorList>
    </citation>
    <scope>NUCLEOTIDE SEQUENCE [LARGE SCALE GENOMIC DNA]</scope>
    <source>
        <strain evidence="1 2">ElP</strain>
    </source>
</reference>
<gene>
    <name evidence="1" type="ORF">ElP_14440</name>
</gene>
<protein>
    <submittedName>
        <fullName evidence="1">Uncharacterized protein</fullName>
    </submittedName>
</protein>
<dbReference type="AlphaFoldDB" id="A0A518GYA5"/>